<reference evidence="1 2" key="1">
    <citation type="submission" date="2013-02" db="EMBL/GenBank/DDBJ databases">
        <title>The Genome Sequence of Acinetobacter sp. ANC 4105.</title>
        <authorList>
            <consortium name="The Broad Institute Genome Sequencing Platform"/>
            <consortium name="The Broad Institute Genome Sequencing Center for Infectious Disease"/>
            <person name="Cerqueira G."/>
            <person name="Feldgarden M."/>
            <person name="Courvalin P."/>
            <person name="Perichon B."/>
            <person name="Grillot-Courvalin C."/>
            <person name="Clermont D."/>
            <person name="Rocha E."/>
            <person name="Yoon E.-J."/>
            <person name="Nemec A."/>
            <person name="Walker B."/>
            <person name="Young S.K."/>
            <person name="Zeng Q."/>
            <person name="Gargeya S."/>
            <person name="Fitzgerald M."/>
            <person name="Haas B."/>
            <person name="Abouelleil A."/>
            <person name="Alvarado L."/>
            <person name="Arachchi H.M."/>
            <person name="Berlin A.M."/>
            <person name="Chapman S.B."/>
            <person name="Dewar J."/>
            <person name="Goldberg J."/>
            <person name="Griggs A."/>
            <person name="Gujja S."/>
            <person name="Hansen M."/>
            <person name="Howarth C."/>
            <person name="Imamovic A."/>
            <person name="Larimer J."/>
            <person name="McCowan C."/>
            <person name="Murphy C."/>
            <person name="Neiman D."/>
            <person name="Pearson M."/>
            <person name="Priest M."/>
            <person name="Roberts A."/>
            <person name="Saif S."/>
            <person name="Shea T."/>
            <person name="Sisk P."/>
            <person name="Sykes S."/>
            <person name="Wortman J."/>
            <person name="Nusbaum C."/>
            <person name="Birren B."/>
        </authorList>
    </citation>
    <scope>NUCLEOTIDE SEQUENCE [LARGE SCALE GENOMIC DNA]</scope>
    <source>
        <strain evidence="1 2">ANC 4105</strain>
    </source>
</reference>
<protein>
    <submittedName>
        <fullName evidence="1">Uncharacterized protein</fullName>
    </submittedName>
</protein>
<keyword evidence="2" id="KW-1185">Reference proteome</keyword>
<evidence type="ECO:0000313" key="1">
    <source>
        <dbReference type="EMBL" id="ENW94194.1"/>
    </source>
</evidence>
<evidence type="ECO:0000313" key="2">
    <source>
        <dbReference type="Proteomes" id="UP000013261"/>
    </source>
</evidence>
<dbReference type="RefSeq" id="WP_005185970.1">
    <property type="nucleotide sequence ID" value="NZ_KB850049.1"/>
</dbReference>
<sequence>MKKHPLIVLCIIASMVYSQKSLAKDQCHIQEVIDLSVLKKNDYKFYNYTCESDLGSYLKGYFGNQTTKVFVGKYSDFAAKSNPELLAVSIYKSKKMKRPLLITLNSAYYCCIPQIEGNMYQVNFYEINPSGKLSVKNVTNIFGEDANGLEGNIEGRVYYNYKTISEIKKWLDKNY</sequence>
<organism evidence="1 2">
    <name type="scientific">Acinetobacter dispersus</name>
    <dbReference type="NCBI Taxonomy" id="70348"/>
    <lineage>
        <taxon>Bacteria</taxon>
        <taxon>Pseudomonadati</taxon>
        <taxon>Pseudomonadota</taxon>
        <taxon>Gammaproteobacteria</taxon>
        <taxon>Moraxellales</taxon>
        <taxon>Moraxellaceae</taxon>
        <taxon>Acinetobacter</taxon>
    </lineage>
</organism>
<accession>N9MWD1</accession>
<dbReference type="HOGENOM" id="CLU_137183_0_0_6"/>
<dbReference type="AlphaFoldDB" id="N9MWD1"/>
<gene>
    <name evidence="1" type="ORF">F904_01110</name>
</gene>
<dbReference type="OrthoDB" id="6712576at2"/>
<dbReference type="Proteomes" id="UP000013261">
    <property type="component" value="Unassembled WGS sequence"/>
</dbReference>
<proteinExistence type="predicted"/>
<name>N9MWD1_9GAMM</name>
<dbReference type="eggNOG" id="ENOG502ZXRV">
    <property type="taxonomic scope" value="Bacteria"/>
</dbReference>
<dbReference type="EMBL" id="APRL01000010">
    <property type="protein sequence ID" value="ENW94194.1"/>
    <property type="molecule type" value="Genomic_DNA"/>
</dbReference>
<comment type="caution">
    <text evidence="1">The sequence shown here is derived from an EMBL/GenBank/DDBJ whole genome shotgun (WGS) entry which is preliminary data.</text>
</comment>
<dbReference type="PATRIC" id="fig|1217703.3.peg.1067"/>